<keyword evidence="2" id="KW-1185">Reference proteome</keyword>
<dbReference type="Proteomes" id="UP001058974">
    <property type="component" value="Chromosome 7"/>
</dbReference>
<evidence type="ECO:0000313" key="1">
    <source>
        <dbReference type="EMBL" id="KAI5387583.1"/>
    </source>
</evidence>
<accession>A0A9D4VP60</accession>
<dbReference type="AlphaFoldDB" id="A0A9D4VP60"/>
<comment type="caution">
    <text evidence="1">The sequence shown here is derived from an EMBL/GenBank/DDBJ whole genome shotgun (WGS) entry which is preliminary data.</text>
</comment>
<organism evidence="1 2">
    <name type="scientific">Pisum sativum</name>
    <name type="common">Garden pea</name>
    <name type="synonym">Lathyrus oleraceus</name>
    <dbReference type="NCBI Taxonomy" id="3888"/>
    <lineage>
        <taxon>Eukaryota</taxon>
        <taxon>Viridiplantae</taxon>
        <taxon>Streptophyta</taxon>
        <taxon>Embryophyta</taxon>
        <taxon>Tracheophyta</taxon>
        <taxon>Spermatophyta</taxon>
        <taxon>Magnoliopsida</taxon>
        <taxon>eudicotyledons</taxon>
        <taxon>Gunneridae</taxon>
        <taxon>Pentapetalae</taxon>
        <taxon>rosids</taxon>
        <taxon>fabids</taxon>
        <taxon>Fabales</taxon>
        <taxon>Fabaceae</taxon>
        <taxon>Papilionoideae</taxon>
        <taxon>50 kb inversion clade</taxon>
        <taxon>NPAAA clade</taxon>
        <taxon>Hologalegina</taxon>
        <taxon>IRL clade</taxon>
        <taxon>Fabeae</taxon>
        <taxon>Lathyrus</taxon>
    </lineage>
</organism>
<protein>
    <submittedName>
        <fullName evidence="1">Uncharacterized protein</fullName>
    </submittedName>
</protein>
<dbReference type="EMBL" id="JAMSHJ010000007">
    <property type="protein sequence ID" value="KAI5387583.1"/>
    <property type="molecule type" value="Genomic_DNA"/>
</dbReference>
<gene>
    <name evidence="1" type="ORF">KIW84_073616</name>
</gene>
<sequence>MEKKSNLRRRGVEKKAIPRSAAAELAPVRANISAVRHLMEILRVYTEVLGREINMTTSEVFFSHNISRLTQDDLSRLMGVRHVLGTQTYLGSPSMIGISKKETFAFIKDHIWKRINSW</sequence>
<evidence type="ECO:0000313" key="2">
    <source>
        <dbReference type="Proteomes" id="UP001058974"/>
    </source>
</evidence>
<reference evidence="1 2" key="1">
    <citation type="journal article" date="2022" name="Nat. Genet.">
        <title>Improved pea reference genome and pan-genome highlight genomic features and evolutionary characteristics.</title>
        <authorList>
            <person name="Yang T."/>
            <person name="Liu R."/>
            <person name="Luo Y."/>
            <person name="Hu S."/>
            <person name="Wang D."/>
            <person name="Wang C."/>
            <person name="Pandey M.K."/>
            <person name="Ge S."/>
            <person name="Xu Q."/>
            <person name="Li N."/>
            <person name="Li G."/>
            <person name="Huang Y."/>
            <person name="Saxena R.K."/>
            <person name="Ji Y."/>
            <person name="Li M."/>
            <person name="Yan X."/>
            <person name="He Y."/>
            <person name="Liu Y."/>
            <person name="Wang X."/>
            <person name="Xiang C."/>
            <person name="Varshney R.K."/>
            <person name="Ding H."/>
            <person name="Gao S."/>
            <person name="Zong X."/>
        </authorList>
    </citation>
    <scope>NUCLEOTIDE SEQUENCE [LARGE SCALE GENOMIC DNA]</scope>
    <source>
        <strain evidence="1 2">cv. Zhongwan 6</strain>
    </source>
</reference>
<name>A0A9D4VP60_PEA</name>
<dbReference type="Gramene" id="Psat07G0361600-T1">
    <property type="protein sequence ID" value="KAI5387583.1"/>
    <property type="gene ID" value="KIW84_073616"/>
</dbReference>
<proteinExistence type="predicted"/>